<sequence>MQRLQQGEEASSLGLNLNIGIRNEGFKVPNTFNIGDTVVVQYGNDDNEPSMPITDSAAGAQVGLIRPGNAFSALSLARAPSDSAFFVPSQIIASTATATATFVSSSSSTTTISVPSSAIS</sequence>
<proteinExistence type="predicted"/>
<name>A0A177TAH7_9BASI</name>
<evidence type="ECO:0000313" key="1">
    <source>
        <dbReference type="EMBL" id="KAE8238077.1"/>
    </source>
</evidence>
<reference evidence="1" key="2">
    <citation type="journal article" date="2019" name="IMA Fungus">
        <title>Genome sequencing and comparison of five Tilletia species to identify candidate genes for the detection of regulated species infecting wheat.</title>
        <authorList>
            <person name="Nguyen H.D.T."/>
            <person name="Sultana T."/>
            <person name="Kesanakurti P."/>
            <person name="Hambleton S."/>
        </authorList>
    </citation>
    <scope>NUCLEOTIDE SEQUENCE</scope>
    <source>
        <strain evidence="1">DAOMC 236416</strain>
    </source>
</reference>
<evidence type="ECO:0000313" key="2">
    <source>
        <dbReference type="Proteomes" id="UP000077521"/>
    </source>
</evidence>
<reference evidence="1" key="1">
    <citation type="submission" date="2016-04" db="EMBL/GenBank/DDBJ databases">
        <authorList>
            <person name="Nguyen H.D."/>
            <person name="Samba Siva P."/>
            <person name="Cullis J."/>
            <person name="Levesque C.A."/>
            <person name="Hambleton S."/>
        </authorList>
    </citation>
    <scope>NUCLEOTIDE SEQUENCE</scope>
    <source>
        <strain evidence="1">DAOMC 236416</strain>
    </source>
</reference>
<organism evidence="1 2">
    <name type="scientific">Tilletia indica</name>
    <dbReference type="NCBI Taxonomy" id="43049"/>
    <lineage>
        <taxon>Eukaryota</taxon>
        <taxon>Fungi</taxon>
        <taxon>Dikarya</taxon>
        <taxon>Basidiomycota</taxon>
        <taxon>Ustilaginomycotina</taxon>
        <taxon>Exobasidiomycetes</taxon>
        <taxon>Tilletiales</taxon>
        <taxon>Tilletiaceae</taxon>
        <taxon>Tilletia</taxon>
    </lineage>
</organism>
<protein>
    <submittedName>
        <fullName evidence="1">Uncharacterized protein</fullName>
    </submittedName>
</protein>
<comment type="caution">
    <text evidence="1">The sequence shown here is derived from an EMBL/GenBank/DDBJ whole genome shotgun (WGS) entry which is preliminary data.</text>
</comment>
<dbReference type="EMBL" id="LWDF02001535">
    <property type="protein sequence ID" value="KAE8238077.1"/>
    <property type="molecule type" value="Genomic_DNA"/>
</dbReference>
<keyword evidence="2" id="KW-1185">Reference proteome</keyword>
<dbReference type="AlphaFoldDB" id="A0A177TAH7"/>
<accession>A0A177TAH7</accession>
<dbReference type="Proteomes" id="UP000077521">
    <property type="component" value="Unassembled WGS sequence"/>
</dbReference>
<gene>
    <name evidence="1" type="ORF">A4X13_0g8526</name>
</gene>